<reference evidence="1" key="2">
    <citation type="submission" date="2025-09" db="UniProtKB">
        <authorList>
            <consortium name="EnsemblPlants"/>
        </authorList>
    </citation>
    <scope>IDENTIFICATION</scope>
</reference>
<dbReference type="EnsemblPlants" id="AVESA.00010b.r2.1DG0154790.1">
    <property type="protein sequence ID" value="AVESA.00010b.r2.1DG0154790.1.CDS"/>
    <property type="gene ID" value="AVESA.00010b.r2.1DG0154790"/>
</dbReference>
<accession>A0ACD5U059</accession>
<evidence type="ECO:0000313" key="1">
    <source>
        <dbReference type="EnsemblPlants" id="AVESA.00010b.r2.1DG0154790.1.CDS"/>
    </source>
</evidence>
<proteinExistence type="predicted"/>
<dbReference type="Proteomes" id="UP001732700">
    <property type="component" value="Chromosome 1D"/>
</dbReference>
<organism evidence="1 2">
    <name type="scientific">Avena sativa</name>
    <name type="common">Oat</name>
    <dbReference type="NCBI Taxonomy" id="4498"/>
    <lineage>
        <taxon>Eukaryota</taxon>
        <taxon>Viridiplantae</taxon>
        <taxon>Streptophyta</taxon>
        <taxon>Embryophyta</taxon>
        <taxon>Tracheophyta</taxon>
        <taxon>Spermatophyta</taxon>
        <taxon>Magnoliopsida</taxon>
        <taxon>Liliopsida</taxon>
        <taxon>Poales</taxon>
        <taxon>Poaceae</taxon>
        <taxon>BOP clade</taxon>
        <taxon>Pooideae</taxon>
        <taxon>Poodae</taxon>
        <taxon>Poeae</taxon>
        <taxon>Poeae Chloroplast Group 1 (Aveneae type)</taxon>
        <taxon>Aveninae</taxon>
        <taxon>Avena</taxon>
    </lineage>
</organism>
<keyword evidence="2" id="KW-1185">Reference proteome</keyword>
<protein>
    <submittedName>
        <fullName evidence="1">Uncharacterized protein</fullName>
    </submittedName>
</protein>
<sequence>MKKGSVVGVVILLFMACLLVGGQCRPETRRSYQDGRANTTTVELLSNESKIKLIMCLPRACKTKGEPLLTDCICCLTRPGVPCFHSTRKCQEKLPTPETKIRAGEYYSNI</sequence>
<name>A0ACD5U059_AVESA</name>
<evidence type="ECO:0000313" key="2">
    <source>
        <dbReference type="Proteomes" id="UP001732700"/>
    </source>
</evidence>
<reference evidence="1" key="1">
    <citation type="submission" date="2021-05" db="EMBL/GenBank/DDBJ databases">
        <authorList>
            <person name="Scholz U."/>
            <person name="Mascher M."/>
            <person name="Fiebig A."/>
        </authorList>
    </citation>
    <scope>NUCLEOTIDE SEQUENCE [LARGE SCALE GENOMIC DNA]</scope>
</reference>